<dbReference type="AlphaFoldDB" id="A0A4U0WLJ8"/>
<evidence type="ECO:0000313" key="3">
    <source>
        <dbReference type="Proteomes" id="UP000308768"/>
    </source>
</evidence>
<gene>
    <name evidence="2" type="ORF">B0A49_12628</name>
</gene>
<proteinExistence type="predicted"/>
<comment type="caution">
    <text evidence="2">The sequence shown here is derived from an EMBL/GenBank/DDBJ whole genome shotgun (WGS) entry which is preliminary data.</text>
</comment>
<keyword evidence="3" id="KW-1185">Reference proteome</keyword>
<sequence length="274" mass="30338">MCANNRTIFACHHHRENITLCAAAISPLIRRATTFPYTAVIPEVGSFTGHDVFLTASKSDELCDDCQRKVSGASKGAVETPDLDIWHLDEYMKNSEVKKEEDTSTRMTVELDEAASVGALVNSVAWEPKNVEDLSNHAESNISKLGTNLLGQLTQLRVDFKELQHVMKKLGCDLVYISAAQLRRAPQLLSIAPLFSEASRQAMTAKQSNADQDSRHDKSSSGSAFLPYTGGLGLYVCSKRLPHTADAVPEETDDGKFDLDRYMFERRKRVSSKL</sequence>
<feature type="region of interest" description="Disordered" evidence="1">
    <location>
        <begin position="202"/>
        <end position="223"/>
    </location>
</feature>
<accession>A0A4U0WLJ8</accession>
<feature type="compositionally biased region" description="Polar residues" evidence="1">
    <location>
        <begin position="202"/>
        <end position="211"/>
    </location>
</feature>
<name>A0A4U0WLJ8_9PEZI</name>
<organism evidence="2 3">
    <name type="scientific">Cryomyces minteri</name>
    <dbReference type="NCBI Taxonomy" id="331657"/>
    <lineage>
        <taxon>Eukaryota</taxon>
        <taxon>Fungi</taxon>
        <taxon>Dikarya</taxon>
        <taxon>Ascomycota</taxon>
        <taxon>Pezizomycotina</taxon>
        <taxon>Dothideomycetes</taxon>
        <taxon>Dothideomycetes incertae sedis</taxon>
        <taxon>Cryomyces</taxon>
    </lineage>
</organism>
<dbReference type="Proteomes" id="UP000308768">
    <property type="component" value="Unassembled WGS sequence"/>
</dbReference>
<dbReference type="EMBL" id="NAJN01001434">
    <property type="protein sequence ID" value="TKA63206.1"/>
    <property type="molecule type" value="Genomic_DNA"/>
</dbReference>
<evidence type="ECO:0000313" key="2">
    <source>
        <dbReference type="EMBL" id="TKA63206.1"/>
    </source>
</evidence>
<evidence type="ECO:0000256" key="1">
    <source>
        <dbReference type="SAM" id="MobiDB-lite"/>
    </source>
</evidence>
<protein>
    <submittedName>
        <fullName evidence="2">Uncharacterized protein</fullName>
    </submittedName>
</protein>
<reference evidence="2 3" key="1">
    <citation type="submission" date="2017-03" db="EMBL/GenBank/DDBJ databases">
        <title>Genomes of endolithic fungi from Antarctica.</title>
        <authorList>
            <person name="Coleine C."/>
            <person name="Masonjones S."/>
            <person name="Stajich J.E."/>
        </authorList>
    </citation>
    <scope>NUCLEOTIDE SEQUENCE [LARGE SCALE GENOMIC DNA]</scope>
    <source>
        <strain evidence="2 3">CCFEE 5187</strain>
    </source>
</reference>